<organism evidence="1">
    <name type="scientific">Cacopsylla melanoneura</name>
    <dbReference type="NCBI Taxonomy" id="428564"/>
    <lineage>
        <taxon>Eukaryota</taxon>
        <taxon>Metazoa</taxon>
        <taxon>Ecdysozoa</taxon>
        <taxon>Arthropoda</taxon>
        <taxon>Hexapoda</taxon>
        <taxon>Insecta</taxon>
        <taxon>Pterygota</taxon>
        <taxon>Neoptera</taxon>
        <taxon>Paraneoptera</taxon>
        <taxon>Hemiptera</taxon>
        <taxon>Sternorrhyncha</taxon>
        <taxon>Psylloidea</taxon>
        <taxon>Psyllidae</taxon>
        <taxon>Psyllinae</taxon>
        <taxon>Cacopsylla</taxon>
    </lineage>
</organism>
<accession>A0A8D8XHQ0</accession>
<sequence>MQPQYHRSSEGSGLVSSTLGRWTDPSISSTLSSDPVILKTLKGIRLCAQGGKAGEFGMSISCDCGFPGSRRLCPVSSKSRRHVATLLLGASGRRVHDLTLMHVTEDGLQRIPPDRVFLAFDSKTDSNSRSQSGWRLSPNTSELDRSTFSPVHFNKRLCETSIKGYNC</sequence>
<evidence type="ECO:0000313" key="1">
    <source>
        <dbReference type="EMBL" id="CAG6695015.1"/>
    </source>
</evidence>
<name>A0A8D8XHQ0_9HEMI</name>
<dbReference type="EMBL" id="HBUF01321243">
    <property type="protein sequence ID" value="CAG6695015.1"/>
    <property type="molecule type" value="Transcribed_RNA"/>
</dbReference>
<reference evidence="1" key="1">
    <citation type="submission" date="2021-05" db="EMBL/GenBank/DDBJ databases">
        <authorList>
            <person name="Alioto T."/>
            <person name="Alioto T."/>
            <person name="Gomez Garrido J."/>
        </authorList>
    </citation>
    <scope>NUCLEOTIDE SEQUENCE</scope>
</reference>
<proteinExistence type="predicted"/>
<dbReference type="AlphaFoldDB" id="A0A8D8XHQ0"/>
<protein>
    <submittedName>
        <fullName evidence="1">Uncharacterized protein</fullName>
    </submittedName>
</protein>